<dbReference type="Proteomes" id="UP000813463">
    <property type="component" value="Chromosome 1"/>
</dbReference>
<proteinExistence type="predicted"/>
<evidence type="ECO:0000259" key="1">
    <source>
        <dbReference type="Pfam" id="PF14576"/>
    </source>
</evidence>
<feature type="domain" description="Sieve element occlusion C-terminal" evidence="2">
    <location>
        <begin position="469"/>
        <end position="699"/>
    </location>
</feature>
<accession>A0A9R0IUI1</accession>
<dbReference type="AlphaFoldDB" id="A0A9R0IUI1"/>
<name>A0A9R0IUI1_SPIOL</name>
<keyword evidence="3" id="KW-1185">Reference proteome</keyword>
<dbReference type="Pfam" id="PF14577">
    <property type="entry name" value="SEO_C"/>
    <property type="match status" value="1"/>
</dbReference>
<reference evidence="4" key="2">
    <citation type="submission" date="2025-08" db="UniProtKB">
        <authorList>
            <consortium name="RefSeq"/>
        </authorList>
    </citation>
    <scope>IDENTIFICATION</scope>
    <source>
        <tissue evidence="4">Leaf</tissue>
    </source>
</reference>
<dbReference type="InterPro" id="IPR027944">
    <property type="entry name" value="SEO_C"/>
</dbReference>
<gene>
    <name evidence="4" type="primary">LOC110794576</name>
</gene>
<dbReference type="PANTHER" id="PTHR33232">
    <property type="entry name" value="PROTEIN SIEVE ELEMENT OCCLUSION B-LIKE"/>
    <property type="match status" value="1"/>
</dbReference>
<organism evidence="3 4">
    <name type="scientific">Spinacia oleracea</name>
    <name type="common">Spinach</name>
    <dbReference type="NCBI Taxonomy" id="3562"/>
    <lineage>
        <taxon>Eukaryota</taxon>
        <taxon>Viridiplantae</taxon>
        <taxon>Streptophyta</taxon>
        <taxon>Embryophyta</taxon>
        <taxon>Tracheophyta</taxon>
        <taxon>Spermatophyta</taxon>
        <taxon>Magnoliopsida</taxon>
        <taxon>eudicotyledons</taxon>
        <taxon>Gunneridae</taxon>
        <taxon>Pentapetalae</taxon>
        <taxon>Caryophyllales</taxon>
        <taxon>Chenopodiaceae</taxon>
        <taxon>Chenopodioideae</taxon>
        <taxon>Anserineae</taxon>
        <taxon>Spinacia</taxon>
    </lineage>
</organism>
<evidence type="ECO:0000313" key="4">
    <source>
        <dbReference type="RefSeq" id="XP_021855243.2"/>
    </source>
</evidence>
<dbReference type="KEGG" id="soe:110794576"/>
<evidence type="ECO:0000313" key="3">
    <source>
        <dbReference type="Proteomes" id="UP000813463"/>
    </source>
</evidence>
<protein>
    <submittedName>
        <fullName evidence="4">Protein SIEVE ELEMENT OCCLUSION B</fullName>
    </submittedName>
</protein>
<evidence type="ECO:0000259" key="2">
    <source>
        <dbReference type="Pfam" id="PF14577"/>
    </source>
</evidence>
<dbReference type="Pfam" id="PF14576">
    <property type="entry name" value="SEO_N"/>
    <property type="match status" value="1"/>
</dbReference>
<dbReference type="GeneID" id="110794576"/>
<dbReference type="RefSeq" id="XP_021855243.2">
    <property type="nucleotide sequence ID" value="XM_021999551.2"/>
</dbReference>
<dbReference type="InterPro" id="IPR039299">
    <property type="entry name" value="SEOA"/>
</dbReference>
<dbReference type="GO" id="GO:0010088">
    <property type="term" value="P:phloem development"/>
    <property type="evidence" value="ECO:0007669"/>
    <property type="project" value="InterPro"/>
</dbReference>
<reference evidence="3" key="1">
    <citation type="journal article" date="2021" name="Nat. Commun.">
        <title>Genomic analyses provide insights into spinach domestication and the genetic basis of agronomic traits.</title>
        <authorList>
            <person name="Cai X."/>
            <person name="Sun X."/>
            <person name="Xu C."/>
            <person name="Sun H."/>
            <person name="Wang X."/>
            <person name="Ge C."/>
            <person name="Zhang Z."/>
            <person name="Wang Q."/>
            <person name="Fei Z."/>
            <person name="Jiao C."/>
            <person name="Wang Q."/>
        </authorList>
    </citation>
    <scope>NUCLEOTIDE SEQUENCE [LARGE SCALE GENOMIC DNA]</scope>
    <source>
        <strain evidence="3">cv. Varoflay</strain>
    </source>
</reference>
<sequence length="700" mass="79924">MANNGAPPSHRQMARGDRRMFAASDDSTMLKQIQGTHAPDGRDVDVRPILDIIEDVFKRAAPSIQGAHIDSLDDHNSGAHMDTYGMLEALAFIIQKVSCEITCKCSGGGDAHATTMSLLNLLSNYSWDAKVAISLAALAISYGEFGLVVQLFTTHPLAKSVAVLKQLPDLMEHSDALKSRFEALNVLIGAMLDVTKRIMEFRHLPHQYISPEQPPLSVAMTHIPTAAYWTIRSVVACATQIASLIGMSYEYVTSTTEAWELSSLAHKERNIHDHLMQQLALCYQHIDDKKHVEAYNNLVRVFDLPQAENSRILRHLIYMKDDMLPLVENSTKTRVHVEALRRKTVLLLISDLDVSQEELMIIDHIYRESRMRQELQYEIVWIPMIDNTVPWTDAHQVKFEQLQSMMSWYTLHHPKILEPAAVRYIKEVWKFAKRMILVSLDPQGKLACPNALYMFLIWGNMAFPFTTMKEEALWRDETWSLELFVDAIDTRILDWIPQGKYICVYGGEDMDWIKRFTETAKEVAAAAGIDLELVYVGKSNAKERVRKITATISKDGLSHFLPELTSMWYFWTRLECMLYSKMQHGKNVENDLIMQEVMTVLSFDGSDQGWATMWFGSNEMARAKGDTILECVLTYQEWEESARIKGFVPALKEHLQQLHTPHHCNRLILPGIEGGIPEKVVCAECGRPMEKYFMYRCCTD</sequence>
<dbReference type="InterPro" id="IPR027942">
    <property type="entry name" value="SEO_N"/>
</dbReference>
<dbReference type="PANTHER" id="PTHR33232:SF12">
    <property type="entry name" value="PROTEIN SIEVE ELEMENT OCCLUSION B-LIKE"/>
    <property type="match status" value="1"/>
</dbReference>
<feature type="domain" description="Sieve element occlusion N-terminal" evidence="1">
    <location>
        <begin position="24"/>
        <end position="305"/>
    </location>
</feature>